<dbReference type="AlphaFoldDB" id="A0AAD7USK5"/>
<protein>
    <recommendedName>
        <fullName evidence="2">F-box domain-containing protein</fullName>
    </recommendedName>
</protein>
<dbReference type="Gene3D" id="3.80.10.10">
    <property type="entry name" value="Ribonuclease Inhibitor"/>
    <property type="match status" value="1"/>
</dbReference>
<comment type="caution">
    <text evidence="3">The sequence shown here is derived from an EMBL/GenBank/DDBJ whole genome shotgun (WGS) entry which is preliminary data.</text>
</comment>
<dbReference type="PROSITE" id="PS50181">
    <property type="entry name" value="FBOX"/>
    <property type="match status" value="1"/>
</dbReference>
<name>A0AAD7USK5_9FUNG</name>
<reference evidence="3 4" key="1">
    <citation type="submission" date="2023-03" db="EMBL/GenBank/DDBJ databases">
        <title>Genome sequence of Lichtheimia ornata CBS 291.66.</title>
        <authorList>
            <person name="Mohabir J.T."/>
            <person name="Shea T.P."/>
            <person name="Kurbessoian T."/>
            <person name="Berby B."/>
            <person name="Fontaine J."/>
            <person name="Livny J."/>
            <person name="Gnirke A."/>
            <person name="Stajich J.E."/>
            <person name="Cuomo C.A."/>
        </authorList>
    </citation>
    <scope>NUCLEOTIDE SEQUENCE [LARGE SCALE GENOMIC DNA]</scope>
    <source>
        <strain evidence="3">CBS 291.66</strain>
    </source>
</reference>
<evidence type="ECO:0000259" key="2">
    <source>
        <dbReference type="PROSITE" id="PS50181"/>
    </source>
</evidence>
<dbReference type="InterPro" id="IPR032675">
    <property type="entry name" value="LRR_dom_sf"/>
</dbReference>
<feature type="region of interest" description="Disordered" evidence="1">
    <location>
        <begin position="249"/>
        <end position="269"/>
    </location>
</feature>
<organism evidence="3 4">
    <name type="scientific">Lichtheimia ornata</name>
    <dbReference type="NCBI Taxonomy" id="688661"/>
    <lineage>
        <taxon>Eukaryota</taxon>
        <taxon>Fungi</taxon>
        <taxon>Fungi incertae sedis</taxon>
        <taxon>Mucoromycota</taxon>
        <taxon>Mucoromycotina</taxon>
        <taxon>Mucoromycetes</taxon>
        <taxon>Mucorales</taxon>
        <taxon>Lichtheimiaceae</taxon>
        <taxon>Lichtheimia</taxon>
    </lineage>
</organism>
<sequence length="290" mass="32926">MASLLDLPPEILWHIISSFNHNDLSIVRLSCKKLRHFCDHPSHWRTLSLKPSPTTTSNKGGENSMDLWQLHELERLIGPHVAHIQTIQIWGVRDHIVRYLLTHCTQLLDLTVCGWTTLSNHAFNPKKMMRLRRLELIGAVQQPNYAGVDARVLCQLLRQCPDLQSLALGCQIHIHARTLLKELKKASTSSSSPPPAQKLTSLTLATRRTWSQRHVAELMERCPALERVYLLPAAAKGFDLKKDHQEQWSMTEKRQVAVEPSSDSEDDHDADLAMDMVVLRSSLQTSPRVA</sequence>
<evidence type="ECO:0000256" key="1">
    <source>
        <dbReference type="SAM" id="MobiDB-lite"/>
    </source>
</evidence>
<dbReference type="EMBL" id="JARTCD010000097">
    <property type="protein sequence ID" value="KAJ8652677.1"/>
    <property type="molecule type" value="Genomic_DNA"/>
</dbReference>
<dbReference type="InterPro" id="IPR036047">
    <property type="entry name" value="F-box-like_dom_sf"/>
</dbReference>
<dbReference type="GeneID" id="83219084"/>
<dbReference type="SUPFAM" id="SSF81383">
    <property type="entry name" value="F-box domain"/>
    <property type="match status" value="1"/>
</dbReference>
<accession>A0AAD7USK5</accession>
<dbReference type="Pfam" id="PF12937">
    <property type="entry name" value="F-box-like"/>
    <property type="match status" value="1"/>
</dbReference>
<dbReference type="InterPro" id="IPR001810">
    <property type="entry name" value="F-box_dom"/>
</dbReference>
<feature type="domain" description="F-box" evidence="2">
    <location>
        <begin position="1"/>
        <end position="47"/>
    </location>
</feature>
<evidence type="ECO:0000313" key="3">
    <source>
        <dbReference type="EMBL" id="KAJ8652677.1"/>
    </source>
</evidence>
<dbReference type="Proteomes" id="UP001234581">
    <property type="component" value="Unassembled WGS sequence"/>
</dbReference>
<keyword evidence="4" id="KW-1185">Reference proteome</keyword>
<gene>
    <name evidence="3" type="ORF">O0I10_011684</name>
</gene>
<proteinExistence type="predicted"/>
<evidence type="ECO:0000313" key="4">
    <source>
        <dbReference type="Proteomes" id="UP001234581"/>
    </source>
</evidence>
<dbReference type="RefSeq" id="XP_058337591.1">
    <property type="nucleotide sequence ID" value="XM_058491648.1"/>
</dbReference>